<organism evidence="2 3">
    <name type="scientific">Pleurodeles waltl</name>
    <name type="common">Iberian ribbed newt</name>
    <dbReference type="NCBI Taxonomy" id="8319"/>
    <lineage>
        <taxon>Eukaryota</taxon>
        <taxon>Metazoa</taxon>
        <taxon>Chordata</taxon>
        <taxon>Craniata</taxon>
        <taxon>Vertebrata</taxon>
        <taxon>Euteleostomi</taxon>
        <taxon>Amphibia</taxon>
        <taxon>Batrachia</taxon>
        <taxon>Caudata</taxon>
        <taxon>Salamandroidea</taxon>
        <taxon>Salamandridae</taxon>
        <taxon>Pleurodelinae</taxon>
        <taxon>Pleurodeles</taxon>
    </lineage>
</organism>
<gene>
    <name evidence="2" type="ORF">NDU88_004613</name>
</gene>
<keyword evidence="1" id="KW-0732">Signal</keyword>
<feature type="signal peptide" evidence="1">
    <location>
        <begin position="1"/>
        <end position="22"/>
    </location>
</feature>
<proteinExistence type="predicted"/>
<name>A0AAV7VKW6_PLEWA</name>
<comment type="caution">
    <text evidence="2">The sequence shown here is derived from an EMBL/GenBank/DDBJ whole genome shotgun (WGS) entry which is preliminary data.</text>
</comment>
<evidence type="ECO:0000313" key="2">
    <source>
        <dbReference type="EMBL" id="KAJ1200792.1"/>
    </source>
</evidence>
<protein>
    <recommendedName>
        <fullName evidence="4">Secreted protein</fullName>
    </recommendedName>
</protein>
<dbReference type="Proteomes" id="UP001066276">
    <property type="component" value="Chromosome 2_1"/>
</dbReference>
<dbReference type="EMBL" id="JANPWB010000003">
    <property type="protein sequence ID" value="KAJ1200792.1"/>
    <property type="molecule type" value="Genomic_DNA"/>
</dbReference>
<sequence>MKVGTAPVVWVFLNLLGGGSHTFLALAPGVKKADLGNVSWQTTQYGRQPVGLARKSTSNIGLRYHLTRRFSMALEGW</sequence>
<feature type="chain" id="PRO_5043316826" description="Secreted protein" evidence="1">
    <location>
        <begin position="23"/>
        <end position="77"/>
    </location>
</feature>
<dbReference type="AlphaFoldDB" id="A0AAV7VKW6"/>
<evidence type="ECO:0000256" key="1">
    <source>
        <dbReference type="SAM" id="SignalP"/>
    </source>
</evidence>
<keyword evidence="3" id="KW-1185">Reference proteome</keyword>
<accession>A0AAV7VKW6</accession>
<reference evidence="2" key="1">
    <citation type="journal article" date="2022" name="bioRxiv">
        <title>Sequencing and chromosome-scale assembly of the giantPleurodeles waltlgenome.</title>
        <authorList>
            <person name="Brown T."/>
            <person name="Elewa A."/>
            <person name="Iarovenko S."/>
            <person name="Subramanian E."/>
            <person name="Araus A.J."/>
            <person name="Petzold A."/>
            <person name="Susuki M."/>
            <person name="Suzuki K.-i.T."/>
            <person name="Hayashi T."/>
            <person name="Toyoda A."/>
            <person name="Oliveira C."/>
            <person name="Osipova E."/>
            <person name="Leigh N.D."/>
            <person name="Simon A."/>
            <person name="Yun M.H."/>
        </authorList>
    </citation>
    <scope>NUCLEOTIDE SEQUENCE</scope>
    <source>
        <strain evidence="2">20211129_DDA</strain>
        <tissue evidence="2">Liver</tissue>
    </source>
</reference>
<evidence type="ECO:0000313" key="3">
    <source>
        <dbReference type="Proteomes" id="UP001066276"/>
    </source>
</evidence>
<evidence type="ECO:0008006" key="4">
    <source>
        <dbReference type="Google" id="ProtNLM"/>
    </source>
</evidence>